<keyword evidence="4" id="KW-0597">Phosphoprotein</keyword>
<evidence type="ECO:0000256" key="4">
    <source>
        <dbReference type="ARBA" id="ARBA00022553"/>
    </source>
</evidence>
<comment type="similarity">
    <text evidence="2">Belongs to the SCM family.</text>
</comment>
<dbReference type="PANTHER" id="PTHR47305">
    <property type="entry name" value="BEN DOMAIN-CONTAINING PROTEIN 2"/>
    <property type="match status" value="1"/>
</dbReference>
<comment type="subcellular location">
    <subcellularLocation>
        <location evidence="1">Nucleus</location>
    </subcellularLocation>
</comment>
<reference evidence="13" key="1">
    <citation type="submission" date="2025-08" db="UniProtKB">
        <authorList>
            <consortium name="RefSeq"/>
        </authorList>
    </citation>
    <scope>IDENTIFICATION</scope>
    <source>
        <tissue evidence="13">Blood</tissue>
    </source>
</reference>
<feature type="compositionally biased region" description="Low complexity" evidence="10">
    <location>
        <begin position="172"/>
        <end position="183"/>
    </location>
</feature>
<dbReference type="GeneID" id="111157155"/>
<dbReference type="Proteomes" id="UP000248482">
    <property type="component" value="Unplaced"/>
</dbReference>
<dbReference type="SUPFAM" id="SSF47769">
    <property type="entry name" value="SAM/Pointed domain"/>
    <property type="match status" value="1"/>
</dbReference>
<protein>
    <recommendedName>
        <fullName evidence="9">Sex comb on midleg-like protein 1</fullName>
    </recommendedName>
</protein>
<evidence type="ECO:0000313" key="12">
    <source>
        <dbReference type="Proteomes" id="UP000248482"/>
    </source>
</evidence>
<dbReference type="CDD" id="cd09578">
    <property type="entry name" value="SAM_Scm"/>
    <property type="match status" value="1"/>
</dbReference>
<dbReference type="OrthoDB" id="5912862at2759"/>
<feature type="compositionally biased region" description="Polar residues" evidence="10">
    <location>
        <begin position="223"/>
        <end position="242"/>
    </location>
</feature>
<dbReference type="AlphaFoldDB" id="A0A2Y9KY69"/>
<feature type="region of interest" description="Disordered" evidence="10">
    <location>
        <begin position="168"/>
        <end position="248"/>
    </location>
</feature>
<dbReference type="Pfam" id="PF00536">
    <property type="entry name" value="SAM_1"/>
    <property type="match status" value="1"/>
</dbReference>
<keyword evidence="6" id="KW-0804">Transcription</keyword>
<proteinExistence type="inferred from homology"/>
<gene>
    <name evidence="13" type="primary">LOC111157155</name>
</gene>
<keyword evidence="12" id="KW-1185">Reference proteome</keyword>
<keyword evidence="3" id="KW-0678">Repressor</keyword>
<dbReference type="GO" id="GO:0005634">
    <property type="term" value="C:nucleus"/>
    <property type="evidence" value="ECO:0007669"/>
    <property type="project" value="UniProtKB-SubCell"/>
</dbReference>
<evidence type="ECO:0000256" key="3">
    <source>
        <dbReference type="ARBA" id="ARBA00022491"/>
    </source>
</evidence>
<evidence type="ECO:0000256" key="5">
    <source>
        <dbReference type="ARBA" id="ARBA00023015"/>
    </source>
</evidence>
<dbReference type="PANTHER" id="PTHR47305:SF2">
    <property type="entry name" value="SAM DOMAIN-CONTAINING PROTEIN"/>
    <property type="match status" value="1"/>
</dbReference>
<dbReference type="SMART" id="SM00454">
    <property type="entry name" value="SAM"/>
    <property type="match status" value="1"/>
</dbReference>
<dbReference type="STRING" id="391180.A0A2Y9KY69"/>
<evidence type="ECO:0000256" key="1">
    <source>
        <dbReference type="ARBA" id="ARBA00004123"/>
    </source>
</evidence>
<evidence type="ECO:0000313" key="13">
    <source>
        <dbReference type="RefSeq" id="XP_022374130.1"/>
    </source>
</evidence>
<feature type="compositionally biased region" description="Basic and acidic residues" evidence="10">
    <location>
        <begin position="204"/>
        <end position="215"/>
    </location>
</feature>
<dbReference type="KEGG" id="elk:111157155"/>
<evidence type="ECO:0000259" key="11">
    <source>
        <dbReference type="SMART" id="SM00454"/>
    </source>
</evidence>
<organism evidence="12 13">
    <name type="scientific">Enhydra lutris kenyoni</name>
    <name type="common">northern sea otter</name>
    <dbReference type="NCBI Taxonomy" id="391180"/>
    <lineage>
        <taxon>Eukaryota</taxon>
        <taxon>Metazoa</taxon>
        <taxon>Chordata</taxon>
        <taxon>Craniata</taxon>
        <taxon>Vertebrata</taxon>
        <taxon>Euteleostomi</taxon>
        <taxon>Mammalia</taxon>
        <taxon>Eutheria</taxon>
        <taxon>Laurasiatheria</taxon>
        <taxon>Carnivora</taxon>
        <taxon>Caniformia</taxon>
        <taxon>Musteloidea</taxon>
        <taxon>Mustelidae</taxon>
        <taxon>Lutrinae</taxon>
        <taxon>Enhydra</taxon>
    </lineage>
</organism>
<dbReference type="InterPro" id="IPR013761">
    <property type="entry name" value="SAM/pointed_sf"/>
</dbReference>
<sequence>MSCFLGVGGLAALGDQGISQINPPASLNTSRAHSEEVECCCCSKKMSSGSSEADVIRTRIPAYDDDNTVLYAYEPNTAYVNNQETVMSDTSYNEEQQKTVTDVLNHCQVIYDAIQNLDKKFDVIHGKVSKIHRFRVKSLWQNRKPLGYAYKNYNYLLSRKIRLQKLRKKEPPSSFSYPESYSPTMPVERPPDDSPSNPIGSPYRSEEGSPERDPESYLPEQEPNLSQSPTLPSMYSSHSYQPYFTPDDPIQGSSTIVPYCPSPGPNSSHMFSPTRACTVAPGSILGQGEPSPTHNPEMMTYPALMENKCLGHTASSLCIPPNFATSSPIGTDPGILKQSFSDDPSTWSVEEVIQFLKQTDPQTFTFAIADLFRQHDIDGKALLLLKSDMMIKYMGLKLGTALKLCHYIDRLKEEKFFVN</sequence>
<feature type="domain" description="SAM" evidence="11">
    <location>
        <begin position="344"/>
        <end position="414"/>
    </location>
</feature>
<comment type="function">
    <text evidence="8">Putative Polycomb group (PcG) protein. PcG proteins act by forming multiprotein complexes, which are required to maintain the transcriptionally repressive state of homeotic genes throughout development. May be involved in spermatogenesis during sexual maturation.</text>
</comment>
<evidence type="ECO:0000256" key="10">
    <source>
        <dbReference type="SAM" id="MobiDB-lite"/>
    </source>
</evidence>
<evidence type="ECO:0000256" key="7">
    <source>
        <dbReference type="ARBA" id="ARBA00023242"/>
    </source>
</evidence>
<dbReference type="InterPro" id="IPR001660">
    <property type="entry name" value="SAM"/>
</dbReference>
<keyword evidence="7" id="KW-0539">Nucleus</keyword>
<dbReference type="Gene3D" id="1.10.150.50">
    <property type="entry name" value="Transcription Factor, Ets-1"/>
    <property type="match status" value="1"/>
</dbReference>
<accession>A0A2Y9KY69</accession>
<evidence type="ECO:0000256" key="9">
    <source>
        <dbReference type="ARBA" id="ARBA00040639"/>
    </source>
</evidence>
<name>A0A2Y9KY69_ENHLU</name>
<evidence type="ECO:0000256" key="6">
    <source>
        <dbReference type="ARBA" id="ARBA00023163"/>
    </source>
</evidence>
<dbReference type="InterPro" id="IPR047531">
    <property type="entry name" value="SAM_Scm-like"/>
</dbReference>
<evidence type="ECO:0000256" key="2">
    <source>
        <dbReference type="ARBA" id="ARBA00008469"/>
    </source>
</evidence>
<dbReference type="RefSeq" id="XP_022374130.1">
    <property type="nucleotide sequence ID" value="XM_022518422.1"/>
</dbReference>
<evidence type="ECO:0000256" key="8">
    <source>
        <dbReference type="ARBA" id="ARBA00037060"/>
    </source>
</evidence>
<keyword evidence="5" id="KW-0805">Transcription regulation</keyword>